<dbReference type="PANTHER" id="PTHR19964">
    <property type="entry name" value="MULTIPLE PDZ DOMAIN PROTEIN"/>
    <property type="match status" value="1"/>
</dbReference>
<dbReference type="FunFam" id="2.30.42.10:FF:000058">
    <property type="entry name" value="multiple PDZ domain protein isoform X1"/>
    <property type="match status" value="1"/>
</dbReference>
<dbReference type="PROSITE" id="PS51022">
    <property type="entry name" value="L27"/>
    <property type="match status" value="1"/>
</dbReference>
<feature type="domain" description="PDZ" evidence="10">
    <location>
        <begin position="1094"/>
        <end position="1186"/>
    </location>
</feature>
<evidence type="ECO:0000313" key="13">
    <source>
        <dbReference type="Proteomes" id="UP000288216"/>
    </source>
</evidence>
<feature type="compositionally biased region" description="Polar residues" evidence="9">
    <location>
        <begin position="473"/>
        <end position="487"/>
    </location>
</feature>
<feature type="compositionally biased region" description="Basic and acidic residues" evidence="9">
    <location>
        <begin position="490"/>
        <end position="501"/>
    </location>
</feature>
<comment type="subcellular location">
    <subcellularLocation>
        <location evidence="1">Apical cell membrane</location>
    </subcellularLocation>
    <subcellularLocation>
        <location evidence="2">Cell junction</location>
        <location evidence="2">Tight junction</location>
    </subcellularLocation>
</comment>
<evidence type="ECO:0000256" key="7">
    <source>
        <dbReference type="ARBA" id="ARBA00022949"/>
    </source>
</evidence>
<dbReference type="CDD" id="cd06674">
    <property type="entry name" value="PDZ11_MUPP1-PDZ9_PATJ-like"/>
    <property type="match status" value="1"/>
</dbReference>
<dbReference type="InterPro" id="IPR004172">
    <property type="entry name" value="L27_dom"/>
</dbReference>
<dbReference type="GO" id="GO:0016324">
    <property type="term" value="C:apical plasma membrane"/>
    <property type="evidence" value="ECO:0007669"/>
    <property type="project" value="UniProtKB-SubCell"/>
</dbReference>
<evidence type="ECO:0000256" key="9">
    <source>
        <dbReference type="SAM" id="MobiDB-lite"/>
    </source>
</evidence>
<keyword evidence="7" id="KW-0965">Cell junction</keyword>
<dbReference type="InterPro" id="IPR051342">
    <property type="entry name" value="PDZ_scaffold"/>
</dbReference>
<feature type="compositionally biased region" description="Polar residues" evidence="9">
    <location>
        <begin position="1759"/>
        <end position="1771"/>
    </location>
</feature>
<feature type="compositionally biased region" description="Basic and acidic residues" evidence="9">
    <location>
        <begin position="461"/>
        <end position="471"/>
    </location>
</feature>
<dbReference type="InterPro" id="IPR001478">
    <property type="entry name" value="PDZ"/>
</dbReference>
<dbReference type="Proteomes" id="UP000288216">
    <property type="component" value="Unassembled WGS sequence"/>
</dbReference>
<feature type="domain" description="PDZ" evidence="10">
    <location>
        <begin position="1410"/>
        <end position="1491"/>
    </location>
</feature>
<dbReference type="OrthoDB" id="6022711at2759"/>
<dbReference type="Gene3D" id="2.30.42.10">
    <property type="match status" value="13"/>
</dbReference>
<dbReference type="EMBL" id="BFAA01001137">
    <property type="protein sequence ID" value="GCB60711.1"/>
    <property type="molecule type" value="Genomic_DNA"/>
</dbReference>
<accession>A0A401NIJ8</accession>
<feature type="region of interest" description="Disordered" evidence="9">
    <location>
        <begin position="461"/>
        <end position="504"/>
    </location>
</feature>
<name>A0A401NIJ8_SCYTO</name>
<dbReference type="FunFam" id="2.30.42.10:FF:000051">
    <property type="entry name" value="Multiple PDZ domain protein isoform X1"/>
    <property type="match status" value="1"/>
</dbReference>
<feature type="domain" description="PDZ" evidence="10">
    <location>
        <begin position="1535"/>
        <end position="1618"/>
    </location>
</feature>
<dbReference type="PROSITE" id="PS50106">
    <property type="entry name" value="PDZ"/>
    <property type="match status" value="13"/>
</dbReference>
<keyword evidence="3" id="KW-0796">Tight junction</keyword>
<evidence type="ECO:0000256" key="3">
    <source>
        <dbReference type="ARBA" id="ARBA00022427"/>
    </source>
</evidence>
<dbReference type="InterPro" id="IPR015132">
    <property type="entry name" value="L27_2"/>
</dbReference>
<evidence type="ECO:0008006" key="14">
    <source>
        <dbReference type="Google" id="ProtNLM"/>
    </source>
</evidence>
<evidence type="ECO:0000259" key="11">
    <source>
        <dbReference type="PROSITE" id="PS51022"/>
    </source>
</evidence>
<dbReference type="CDD" id="cd06672">
    <property type="entry name" value="PDZ8_MUPP1-PDZ7_PATJ-PDZ2_INAD-like"/>
    <property type="match status" value="1"/>
</dbReference>
<feature type="domain" description="PDZ" evidence="10">
    <location>
        <begin position="256"/>
        <end position="336"/>
    </location>
</feature>
<sequence length="1960" mass="212793">MPEKPVAVDKQQVLQAVARLQSRLREKGDSSHHEKLNALRDTIESPLFNQILTLQHSIKQLKEQLNRMSTNASPNFDFSQAGLLVFNPESHVNNPALTKDTKLFPDDPIYDQPRLLPTPERTHNEFDKIIQTLAQGREVENIELNKPAMGGLGFSVVGLKNDNIGELGIFIREIQKDSIADRDGRLQEHDQILALNHTPLDENISHQGAIALLQQTKGYVHLVVARGSLQRKSANLTEMPDLSLASESIQWGHVEEIELVSDGSGLGFGIVGGKPTGVIVKTVVPGGLADQDGRLRTGDHILQIGGIDVQGMGSEQIAQVLRNCGNRVHMVVARDPYEDFSFKSPVVIPAMMPPQEHSNAITEDDYDIDNVELKRDGQSLGITVVGYVGASHGDTSGIFVKSIIPGSTAEQSGRIQVHDRIIAVDRVNIQEFTNQEGIDALRNTGTTVNLTIARRKMHDDYESFEKAEPDSATRMTNAGTTESSINSAVKEPESAGVKEQECTSDGFHPVTAREVLKSRWENLLGPQYEVMILNLDIETYDDVELQKYSKLLPIHTLKFGVELDSFDGHHYISSIVPDGPIGQTGILQLEDEILEVNGKQLYGKSRREVVCFLKEAAAPFTLVCCRRLFKDGNEMPVDEARVMESAASQAAEKVDPVIRPPSPWNSENCVSQVDLNSETTAEEDEVGELALWTSDVQVIELNKGSKGLGFSILDYQDPLDPACTVIVIRSLVVGGVAECDGRVLPGDRLIFVNDHNLENTALGEAVQALKDAPTGKVRLGICKPMVTEANENENSDFTGLSATTENIKNDSEIFNLAYSSNLPVPHEFEDASFSKEELVDEPEVHLELFDLHPSKESSKAEFVLTEGFARDQWSQSNELREMLVDDENELDQLTYENVNKQHINDELEYSEVTTPSNIKTPNDQGEGKFGGGSWTSFAEEDSDQSLVPVDYERTVTIMRNGLDLGLNIKNDHRGPGAIIKHIDNEGAAGRDGQLQEGDYIVAVNKESICGLNSAQTHFVFANKALTEEIMITCVPAKDVDHYKRSLASKQTGPGLAAILATEAKMKSVISELPEREEGEGEETPVLSHWEAPRWVELWREPGESLGISIVGGNTVIKRLKNGEELRGIFIKHVLEASPAGRSKALKTGDKIIEVSGVDLQNATHDEAVDAIKNVGNPVVFVVQSLLPTPRPYSVYQNKPGQRNEREKKKLVKSLGPVGGGAPPPMRLPPPYKEPTEMQLSKPEESEEIPDTDRASKERNESDQKIIQKYGDLPGDLHIIELEKDKNGLGLSLAGNRDRSRMSIFVVGINSDGSAGKDERIKIGDELLEINNQILYGRSHQNASAIIKNAPSNVKIVLIRNEDAVNQMAVTPYPVPSSSHSSEILDTTGALPSLEQSSSLSDFSSFKNVQHILLTKDQSGLGLAISEDNTSEGVIIKSLTDNGAAIKDGRIKIGDRILAVDDENVVAQPPEKAINLLKKVKGTVKLTISCRDRSLQPSPVPPPSYLNTDSDRSNISMPGVVPDPATCPVVPGQETILEISKGRSGLGLSIVGGRDTLLDAIVIHEVYEEGAAAKDSRLWAGDQVLEVNGIDLRNATHEEAITALRQTPQKVRLTVFRDEAQYKDEENLDVFLADLQKKVGRGLGLSIVGKRNGTGVFISDIVKGGAAELDGRLMKGDQILSVNGEDMRNASQETVATILKCAQGLVQLQVGRLKAGSWISSRRISQGSQMSQVSAISNPPTFGAAVVTSQNITGGKKSSADTSQRNSDSDTGLRTVEITRGPNDALGISIAGGKGSPLGDVPIFIAMIQASGVAARTHKLKVGDRIVSINGQALDGLSHTEAVNLLKNAYGSIILQVIADTNITAIASQLENISTSSNLSSSSDNRPEESEHPQHINITLEKGADGLGFSIVGGHGSPHGDLPIYVKTVFAKGAATDDSRLKRGDQILAVNGESLEGIGGW</sequence>
<dbReference type="CDD" id="cd06675">
    <property type="entry name" value="PDZ12_MUPP1-like"/>
    <property type="match status" value="1"/>
</dbReference>
<dbReference type="SUPFAM" id="SSF50156">
    <property type="entry name" value="PDZ domain-like"/>
    <property type="match status" value="13"/>
</dbReference>
<feature type="domain" description="PDZ" evidence="10">
    <location>
        <begin position="1278"/>
        <end position="1361"/>
    </location>
</feature>
<dbReference type="CDD" id="cd06673">
    <property type="entry name" value="PDZ10_MUPP1-PDZ8_PATJ-like"/>
    <property type="match status" value="1"/>
</dbReference>
<dbReference type="Pfam" id="PF00595">
    <property type="entry name" value="PDZ"/>
    <property type="match status" value="12"/>
</dbReference>
<dbReference type="STRING" id="75743.A0A401NIJ8"/>
<dbReference type="FunFam" id="2.30.42.10:FF:000038">
    <property type="entry name" value="Multiple PDZ domain protein isoform X1"/>
    <property type="match status" value="1"/>
</dbReference>
<feature type="domain" description="PDZ" evidence="10">
    <location>
        <begin position="141"/>
        <end position="228"/>
    </location>
</feature>
<dbReference type="SUPFAM" id="SSF101288">
    <property type="entry name" value="L27 domain"/>
    <property type="match status" value="1"/>
</dbReference>
<dbReference type="SMART" id="SM00228">
    <property type="entry name" value="PDZ"/>
    <property type="match status" value="13"/>
</dbReference>
<dbReference type="CDD" id="cd06669">
    <property type="entry name" value="PDZ5_MUPP1-like"/>
    <property type="match status" value="1"/>
</dbReference>
<feature type="compositionally biased region" description="Pro residues" evidence="9">
    <location>
        <begin position="1221"/>
        <end position="1232"/>
    </location>
</feature>
<evidence type="ECO:0000256" key="5">
    <source>
        <dbReference type="ARBA" id="ARBA00022553"/>
    </source>
</evidence>
<dbReference type="GO" id="GO:0005923">
    <property type="term" value="C:bicellular tight junction"/>
    <property type="evidence" value="ECO:0007669"/>
    <property type="project" value="UniProtKB-SubCell"/>
</dbReference>
<organism evidence="12 13">
    <name type="scientific">Scyliorhinus torazame</name>
    <name type="common">Cloudy catshark</name>
    <name type="synonym">Catulus torazame</name>
    <dbReference type="NCBI Taxonomy" id="75743"/>
    <lineage>
        <taxon>Eukaryota</taxon>
        <taxon>Metazoa</taxon>
        <taxon>Chordata</taxon>
        <taxon>Craniata</taxon>
        <taxon>Vertebrata</taxon>
        <taxon>Chondrichthyes</taxon>
        <taxon>Elasmobranchii</taxon>
        <taxon>Galeomorphii</taxon>
        <taxon>Galeoidea</taxon>
        <taxon>Carcharhiniformes</taxon>
        <taxon>Scyliorhinidae</taxon>
        <taxon>Scyliorhinus</taxon>
    </lineage>
</organism>
<dbReference type="GO" id="GO:0005737">
    <property type="term" value="C:cytoplasm"/>
    <property type="evidence" value="ECO:0007669"/>
    <property type="project" value="TreeGrafter"/>
</dbReference>
<comment type="caution">
    <text evidence="12">The sequence shown here is derived from an EMBL/GenBank/DDBJ whole genome shotgun (WGS) entry which is preliminary data.</text>
</comment>
<dbReference type="OMA" id="RQIEYIN"/>
<evidence type="ECO:0000256" key="8">
    <source>
        <dbReference type="ARBA" id="ARBA00023136"/>
    </source>
</evidence>
<evidence type="ECO:0000256" key="4">
    <source>
        <dbReference type="ARBA" id="ARBA00022475"/>
    </source>
</evidence>
<protein>
    <recommendedName>
        <fullName evidence="14">InaD-like protein</fullName>
    </recommendedName>
</protein>
<dbReference type="CDD" id="cd06689">
    <property type="entry name" value="PDZ1_MUPP1-like"/>
    <property type="match status" value="1"/>
</dbReference>
<feature type="domain" description="PDZ" evidence="10">
    <location>
        <begin position="1774"/>
        <end position="1860"/>
    </location>
</feature>
<evidence type="ECO:0000256" key="2">
    <source>
        <dbReference type="ARBA" id="ARBA00004435"/>
    </source>
</evidence>
<dbReference type="CDD" id="cd06791">
    <property type="entry name" value="PDZ3_MUPP1-like"/>
    <property type="match status" value="1"/>
</dbReference>
<dbReference type="CDD" id="cd10817">
    <property type="entry name" value="PDZ9_MUPP1-like"/>
    <property type="match status" value="1"/>
</dbReference>
<feature type="domain" description="PDZ" evidence="10">
    <location>
        <begin position="542"/>
        <end position="628"/>
    </location>
</feature>
<feature type="domain" description="L27" evidence="11">
    <location>
        <begin position="6"/>
        <end position="66"/>
    </location>
</feature>
<feature type="region of interest" description="Disordered" evidence="9">
    <location>
        <begin position="1492"/>
        <end position="1511"/>
    </location>
</feature>
<feature type="region of interest" description="Disordered" evidence="9">
    <location>
        <begin position="1213"/>
        <end position="1262"/>
    </location>
</feature>
<feature type="domain" description="PDZ" evidence="10">
    <location>
        <begin position="1896"/>
        <end position="1957"/>
    </location>
</feature>
<dbReference type="Gene3D" id="1.10.287.650">
    <property type="entry name" value="L27 domain"/>
    <property type="match status" value="1"/>
</dbReference>
<dbReference type="InterPro" id="IPR036892">
    <property type="entry name" value="L27_dom_sf"/>
</dbReference>
<dbReference type="FunFam" id="2.30.42.10:FF:000125">
    <property type="entry name" value="PATJ, crumbs cell polarity complex component"/>
    <property type="match status" value="1"/>
</dbReference>
<dbReference type="SMART" id="SM00569">
    <property type="entry name" value="L27"/>
    <property type="match status" value="1"/>
</dbReference>
<evidence type="ECO:0000259" key="10">
    <source>
        <dbReference type="PROSITE" id="PS50106"/>
    </source>
</evidence>
<keyword evidence="8" id="KW-0472">Membrane</keyword>
<dbReference type="GO" id="GO:0120192">
    <property type="term" value="P:tight junction assembly"/>
    <property type="evidence" value="ECO:0007669"/>
    <property type="project" value="TreeGrafter"/>
</dbReference>
<feature type="domain" description="PDZ" evidence="10">
    <location>
        <begin position="1631"/>
        <end position="1713"/>
    </location>
</feature>
<dbReference type="CDD" id="cd06667">
    <property type="entry name" value="PDZ2_MUPP1-like"/>
    <property type="match status" value="1"/>
</dbReference>
<keyword evidence="13" id="KW-1185">Reference proteome</keyword>
<dbReference type="PANTHER" id="PTHR19964:SF11">
    <property type="entry name" value="INAD-LIKE PROTEIN"/>
    <property type="match status" value="1"/>
</dbReference>
<feature type="domain" description="PDZ" evidence="10">
    <location>
        <begin position="954"/>
        <end position="1008"/>
    </location>
</feature>
<evidence type="ECO:0000256" key="1">
    <source>
        <dbReference type="ARBA" id="ARBA00004221"/>
    </source>
</evidence>
<keyword evidence="5" id="KW-0597">Phosphoprotein</keyword>
<dbReference type="Pfam" id="PF09045">
    <property type="entry name" value="L27_2"/>
    <property type="match status" value="1"/>
</dbReference>
<reference evidence="12 13" key="1">
    <citation type="journal article" date="2018" name="Nat. Ecol. Evol.">
        <title>Shark genomes provide insights into elasmobranch evolution and the origin of vertebrates.</title>
        <authorList>
            <person name="Hara Y"/>
            <person name="Yamaguchi K"/>
            <person name="Onimaru K"/>
            <person name="Kadota M"/>
            <person name="Koyanagi M"/>
            <person name="Keeley SD"/>
            <person name="Tatsumi K"/>
            <person name="Tanaka K"/>
            <person name="Motone F"/>
            <person name="Kageyama Y"/>
            <person name="Nozu R"/>
            <person name="Adachi N"/>
            <person name="Nishimura O"/>
            <person name="Nakagawa R"/>
            <person name="Tanegashima C"/>
            <person name="Kiyatake I"/>
            <person name="Matsumoto R"/>
            <person name="Murakumo K"/>
            <person name="Nishida K"/>
            <person name="Terakita A"/>
            <person name="Kuratani S"/>
            <person name="Sato K"/>
            <person name="Hyodo S Kuraku.S."/>
        </authorList>
    </citation>
    <scope>NUCLEOTIDE SEQUENCE [LARGE SCALE GENOMIC DNA]</scope>
</reference>
<evidence type="ECO:0000313" key="12">
    <source>
        <dbReference type="EMBL" id="GCB60711.1"/>
    </source>
</evidence>
<feature type="domain" description="PDZ" evidence="10">
    <location>
        <begin position="698"/>
        <end position="773"/>
    </location>
</feature>
<keyword evidence="4" id="KW-1003">Cell membrane</keyword>
<dbReference type="CDD" id="cd06671">
    <property type="entry name" value="PDZ7_MUPP1-PD6_PATJ-like"/>
    <property type="match status" value="1"/>
</dbReference>
<proteinExistence type="predicted"/>
<feature type="domain" description="PDZ" evidence="10">
    <location>
        <begin position="370"/>
        <end position="456"/>
    </location>
</feature>
<keyword evidence="6" id="KW-0677">Repeat</keyword>
<feature type="compositionally biased region" description="Basic and acidic residues" evidence="9">
    <location>
        <begin position="1250"/>
        <end position="1262"/>
    </location>
</feature>
<feature type="region of interest" description="Disordered" evidence="9">
    <location>
        <begin position="1752"/>
        <end position="1773"/>
    </location>
</feature>
<gene>
    <name evidence="12" type="ORF">scyTo_0003985</name>
</gene>
<evidence type="ECO:0000256" key="6">
    <source>
        <dbReference type="ARBA" id="ARBA00022737"/>
    </source>
</evidence>
<dbReference type="FunFam" id="2.30.42.10:FF:000070">
    <property type="entry name" value="Multiple PDZ domain protein"/>
    <property type="match status" value="1"/>
</dbReference>
<dbReference type="InterPro" id="IPR036034">
    <property type="entry name" value="PDZ_sf"/>
</dbReference>